<evidence type="ECO:0000256" key="1">
    <source>
        <dbReference type="SAM" id="MobiDB-lite"/>
    </source>
</evidence>
<feature type="compositionally biased region" description="Low complexity" evidence="1">
    <location>
        <begin position="29"/>
        <end position="43"/>
    </location>
</feature>
<evidence type="ECO:0000313" key="2">
    <source>
        <dbReference type="EMBL" id="SFN91928.1"/>
    </source>
</evidence>
<dbReference type="EMBL" id="FOWE01000001">
    <property type="protein sequence ID" value="SFN91928.1"/>
    <property type="molecule type" value="Genomic_DNA"/>
</dbReference>
<dbReference type="Proteomes" id="UP000183642">
    <property type="component" value="Unassembled WGS sequence"/>
</dbReference>
<proteinExistence type="predicted"/>
<feature type="compositionally biased region" description="Basic and acidic residues" evidence="1">
    <location>
        <begin position="1"/>
        <end position="15"/>
    </location>
</feature>
<sequence>MTERHPPVRASRLEDVTAWPPADEGVADGCSVGTTNGTSSTGSRRPKGN</sequence>
<protein>
    <submittedName>
        <fullName evidence="2">Uncharacterized protein</fullName>
    </submittedName>
</protein>
<reference evidence="3" key="1">
    <citation type="submission" date="2016-10" db="EMBL/GenBank/DDBJ databases">
        <authorList>
            <person name="Varghese N."/>
            <person name="Submissions S."/>
        </authorList>
    </citation>
    <scope>NUCLEOTIDE SEQUENCE [LARGE SCALE GENOMIC DNA]</scope>
    <source>
        <strain evidence="3">DSM 43161</strain>
    </source>
</reference>
<gene>
    <name evidence="2" type="ORF">SAMN05660359_00643</name>
</gene>
<organism evidence="2 3">
    <name type="scientific">Geodermatophilus obscurus</name>
    <dbReference type="NCBI Taxonomy" id="1861"/>
    <lineage>
        <taxon>Bacteria</taxon>
        <taxon>Bacillati</taxon>
        <taxon>Actinomycetota</taxon>
        <taxon>Actinomycetes</taxon>
        <taxon>Geodermatophilales</taxon>
        <taxon>Geodermatophilaceae</taxon>
        <taxon>Geodermatophilus</taxon>
    </lineage>
</organism>
<keyword evidence="3" id="KW-1185">Reference proteome</keyword>
<name>A0A1I5CY96_9ACTN</name>
<dbReference type="AlphaFoldDB" id="A0A1I5CY96"/>
<evidence type="ECO:0000313" key="3">
    <source>
        <dbReference type="Proteomes" id="UP000183642"/>
    </source>
</evidence>
<accession>A0A1I5CY96</accession>
<feature type="region of interest" description="Disordered" evidence="1">
    <location>
        <begin position="1"/>
        <end position="49"/>
    </location>
</feature>